<reference evidence="3" key="2">
    <citation type="submission" date="2023-11" db="UniProtKB">
        <authorList>
            <consortium name="WormBaseParasite"/>
        </authorList>
    </citation>
    <scope>IDENTIFICATION</scope>
</reference>
<name>A0AA85KIU5_TRIRE</name>
<accession>A0AA85KIU5</accession>
<evidence type="ECO:0000256" key="1">
    <source>
        <dbReference type="SAM" id="SignalP"/>
    </source>
</evidence>
<evidence type="ECO:0008006" key="4">
    <source>
        <dbReference type="Google" id="ProtNLM"/>
    </source>
</evidence>
<organism evidence="2 3">
    <name type="scientific">Trichobilharzia regenti</name>
    <name type="common">Nasal bird schistosome</name>
    <dbReference type="NCBI Taxonomy" id="157069"/>
    <lineage>
        <taxon>Eukaryota</taxon>
        <taxon>Metazoa</taxon>
        <taxon>Spiralia</taxon>
        <taxon>Lophotrochozoa</taxon>
        <taxon>Platyhelminthes</taxon>
        <taxon>Trematoda</taxon>
        <taxon>Digenea</taxon>
        <taxon>Strigeidida</taxon>
        <taxon>Schistosomatoidea</taxon>
        <taxon>Schistosomatidae</taxon>
        <taxon>Trichobilharzia</taxon>
    </lineage>
</organism>
<protein>
    <recommendedName>
        <fullName evidence="4">EGF-like domain-containing protein</fullName>
    </recommendedName>
</protein>
<evidence type="ECO:0000313" key="2">
    <source>
        <dbReference type="Proteomes" id="UP000050795"/>
    </source>
</evidence>
<reference evidence="2" key="1">
    <citation type="submission" date="2022-06" db="EMBL/GenBank/DDBJ databases">
        <authorList>
            <person name="Berger JAMES D."/>
            <person name="Berger JAMES D."/>
        </authorList>
    </citation>
    <scope>NUCLEOTIDE SEQUENCE [LARGE SCALE GENOMIC DNA]</scope>
</reference>
<feature type="chain" id="PRO_5041704643" description="EGF-like domain-containing protein" evidence="1">
    <location>
        <begin position="22"/>
        <end position="1001"/>
    </location>
</feature>
<evidence type="ECO:0000313" key="3">
    <source>
        <dbReference type="WBParaSite" id="TREG1_97080.1"/>
    </source>
</evidence>
<keyword evidence="1" id="KW-0732">Signal</keyword>
<dbReference type="AlphaFoldDB" id="A0AA85KIU5"/>
<feature type="signal peptide" evidence="1">
    <location>
        <begin position="1"/>
        <end position="21"/>
    </location>
</feature>
<sequence>MNYHLVRLTLKMLLICITVCADYTPSQDVDPLDNGDDDDDDVNICPLKKCQRGLCNQMKCVCEKCWKGEYCDISVYLHNNIGNVMLAIILVIENIRFSKKVFEFHVLRNVTETPNEILGHLTLNGKTIDEVNECGGQIYFVLEEKTDSIFSPFYVENSTGFIRSNGLKNYWINHSSSNLSINVKVFITPDKEMDTSQVIVFWNSSPSTVYKRSANPVGNDLRITTSYSKTTAWCIGEFIILTVQLGLPSGTTSISVKMSAPTYNSAFYGFTEFTGISNIGARILNRNFTINVMNVTGNSIYDRKTVTTTVSLSDLMVDDIPNYTEDYTLTLQFIVGLWPNSSTIQGKLVNTQCDVYRDNLTQTNVTTNTVGSACPVSSPDITILSNIAYIVPGDIVLFEAEVLLVSEMGNYMFSVYTIGQSATISNFNITLKNGMSYTQGPGTRQYKDGVLKKCVLAKQIDIDVIGLKSLYAMALSLPKSDRSVRLVAYIQTTSFASTRAILGFRMRHSVTSVLFQEIQVPIIADYRNFKTVLQPSMDLSMQPNVVEVEKFAEIQVAINIPPTSKQLYAFEVSLTRAILGEICYASVIEVGSGITTRIPGMRLHVEYEMQKLTILRTLATVHIGVLENPTNSSQDYYIVFKIVVKARSDPAYPTVTETQMDTRYLIMGSSQRQDSIIFSIINAAIPPITAVDSPQINIYKSEPPQTEPMDTYQAIVNAEISWSEQVIYSPIKFSFSITGSSSTVLEQKFISIGRSLVTLVPINANMSIVNNIAVIEFPSIYVDSTSNNYDAKLTLWYAIRIVGTAKFSAKLDVSIGVYLVSGQVTFSPIAASAPPQLTSSQVPYWTLESLATSRSNTSVIRGGFNLLSVSLVIDSRARQTYRIQIYLFQLLDILAIMQPKILDTGSAVCTSGFQTTFTATNLEINMGSLYFENNENPTKSKAEKSAINILIPMNVNTMATSYVSVRFTLYYGTQSSQTYVNVNVLASEVSGCFSSLLLLLV</sequence>
<dbReference type="Proteomes" id="UP000050795">
    <property type="component" value="Unassembled WGS sequence"/>
</dbReference>
<dbReference type="WBParaSite" id="TREG1_97080.1">
    <property type="protein sequence ID" value="TREG1_97080.1"/>
    <property type="gene ID" value="TREG1_97080"/>
</dbReference>
<keyword evidence="2" id="KW-1185">Reference proteome</keyword>
<proteinExistence type="predicted"/>